<evidence type="ECO:0000256" key="4">
    <source>
        <dbReference type="ARBA" id="ARBA00022801"/>
    </source>
</evidence>
<feature type="domain" description="Peptidase M20 dimerisation" evidence="8">
    <location>
        <begin position="253"/>
        <end position="405"/>
    </location>
</feature>
<dbReference type="PANTHER" id="PTHR45962">
    <property type="entry name" value="N-FATTY-ACYL-AMINO ACID SYNTHASE/HYDROLASE PM20D1"/>
    <property type="match status" value="1"/>
</dbReference>
<dbReference type="PIRSF" id="PIRSF037217">
    <property type="entry name" value="Carboxypeptidase_S"/>
    <property type="match status" value="1"/>
</dbReference>
<keyword evidence="5 7" id="KW-0862">Zinc</keyword>
<proteinExistence type="inferred from homology"/>
<dbReference type="GeneID" id="36324160"/>
<dbReference type="GO" id="GO:0000328">
    <property type="term" value="C:fungal-type vacuole lumen"/>
    <property type="evidence" value="ECO:0007669"/>
    <property type="project" value="TreeGrafter"/>
</dbReference>
<feature type="binding site" evidence="7">
    <location>
        <position position="170"/>
    </location>
    <ligand>
        <name>Zn(2+)</name>
        <dbReference type="ChEBI" id="CHEBI:29105"/>
        <label>2</label>
    </ligand>
</feature>
<dbReference type="InterPro" id="IPR002933">
    <property type="entry name" value="Peptidase_M20"/>
</dbReference>
<dbReference type="STRING" id="670580.A0A1X6MZR0"/>
<dbReference type="InterPro" id="IPR047177">
    <property type="entry name" value="Pept_M20A"/>
</dbReference>
<keyword evidence="2" id="KW-0645">Protease</keyword>
<protein>
    <recommendedName>
        <fullName evidence="8">Peptidase M20 dimerisation domain-containing protein</fullName>
    </recommendedName>
</protein>
<dbReference type="InterPro" id="IPR017141">
    <property type="entry name" value="Pept_M20_carboxypep"/>
</dbReference>
<feature type="binding site" evidence="7">
    <location>
        <position position="170"/>
    </location>
    <ligand>
        <name>Zn(2+)</name>
        <dbReference type="ChEBI" id="CHEBI:29105"/>
        <label>1</label>
    </ligand>
</feature>
<dbReference type="SUPFAM" id="SSF55031">
    <property type="entry name" value="Bacterial exopeptidase dimerisation domain"/>
    <property type="match status" value="1"/>
</dbReference>
<keyword evidence="10" id="KW-1185">Reference proteome</keyword>
<gene>
    <name evidence="9" type="ORF">POSPLADRAFT_1047107</name>
</gene>
<keyword evidence="4" id="KW-0378">Hydrolase</keyword>
<keyword evidence="3 7" id="KW-0479">Metal-binding</keyword>
<dbReference type="RefSeq" id="XP_024338641.1">
    <property type="nucleotide sequence ID" value="XM_024479210.1"/>
</dbReference>
<dbReference type="CDD" id="cd05674">
    <property type="entry name" value="M20_yscS"/>
    <property type="match status" value="1"/>
</dbReference>
<accession>A0A1X6MZR0</accession>
<evidence type="ECO:0000256" key="1">
    <source>
        <dbReference type="ARBA" id="ARBA00006247"/>
    </source>
</evidence>
<evidence type="ECO:0000256" key="2">
    <source>
        <dbReference type="ARBA" id="ARBA00022670"/>
    </source>
</evidence>
<evidence type="ECO:0000256" key="5">
    <source>
        <dbReference type="ARBA" id="ARBA00022833"/>
    </source>
</evidence>
<name>A0A1X6MZR0_9APHY</name>
<feature type="active site" description="Proton acceptor" evidence="6">
    <location>
        <position position="204"/>
    </location>
</feature>
<evidence type="ECO:0000256" key="6">
    <source>
        <dbReference type="PIRSR" id="PIRSR037217-1"/>
    </source>
</evidence>
<evidence type="ECO:0000313" key="10">
    <source>
        <dbReference type="Proteomes" id="UP000194127"/>
    </source>
</evidence>
<dbReference type="Gene3D" id="3.40.630.10">
    <property type="entry name" value="Zn peptidases"/>
    <property type="match status" value="1"/>
</dbReference>
<evidence type="ECO:0000313" key="9">
    <source>
        <dbReference type="EMBL" id="OSX61847.1"/>
    </source>
</evidence>
<organism evidence="9 10">
    <name type="scientific">Postia placenta MAD-698-R-SB12</name>
    <dbReference type="NCBI Taxonomy" id="670580"/>
    <lineage>
        <taxon>Eukaryota</taxon>
        <taxon>Fungi</taxon>
        <taxon>Dikarya</taxon>
        <taxon>Basidiomycota</taxon>
        <taxon>Agaricomycotina</taxon>
        <taxon>Agaricomycetes</taxon>
        <taxon>Polyporales</taxon>
        <taxon>Adustoporiaceae</taxon>
        <taxon>Rhodonia</taxon>
    </lineage>
</organism>
<evidence type="ECO:0000259" key="8">
    <source>
        <dbReference type="Pfam" id="PF07687"/>
    </source>
</evidence>
<dbReference type="EMBL" id="KZ110598">
    <property type="protein sequence ID" value="OSX61847.1"/>
    <property type="molecule type" value="Genomic_DNA"/>
</dbReference>
<comment type="similarity">
    <text evidence="1">Belongs to the peptidase M20A family.</text>
</comment>
<dbReference type="PANTHER" id="PTHR45962:SF1">
    <property type="entry name" value="N-FATTY-ACYL-AMINO ACID SYNTHASE_HYDROLASE PM20D1"/>
    <property type="match status" value="1"/>
</dbReference>
<dbReference type="GO" id="GO:0046872">
    <property type="term" value="F:metal ion binding"/>
    <property type="evidence" value="ECO:0007669"/>
    <property type="project" value="UniProtKB-KW"/>
</dbReference>
<dbReference type="OrthoDB" id="3064516at2759"/>
<feature type="binding site" evidence="7">
    <location>
        <position position="233"/>
    </location>
    <ligand>
        <name>Zn(2+)</name>
        <dbReference type="ChEBI" id="CHEBI:29105"/>
        <label>2</label>
    </ligand>
</feature>
<dbReference type="Pfam" id="PF01546">
    <property type="entry name" value="Peptidase_M20"/>
    <property type="match status" value="1"/>
</dbReference>
<feature type="binding site" evidence="7">
    <location>
        <position position="526"/>
    </location>
    <ligand>
        <name>Zn(2+)</name>
        <dbReference type="ChEBI" id="CHEBI:29105"/>
        <label>1</label>
    </ligand>
</feature>
<dbReference type="Proteomes" id="UP000194127">
    <property type="component" value="Unassembled WGS sequence"/>
</dbReference>
<feature type="active site" evidence="6">
    <location>
        <position position="137"/>
    </location>
</feature>
<feature type="binding site" evidence="7">
    <location>
        <position position="205"/>
    </location>
    <ligand>
        <name>Zn(2+)</name>
        <dbReference type="ChEBI" id="CHEBI:29105"/>
        <label>1</label>
    </ligand>
</feature>
<dbReference type="InterPro" id="IPR036264">
    <property type="entry name" value="Bact_exopeptidase_dim_dom"/>
</dbReference>
<dbReference type="Gene3D" id="3.30.70.360">
    <property type="match status" value="1"/>
</dbReference>
<reference evidence="9 10" key="1">
    <citation type="submission" date="2017-04" db="EMBL/GenBank/DDBJ databases">
        <title>Genome Sequence of the Model Brown-Rot Fungus Postia placenta SB12.</title>
        <authorList>
            <consortium name="DOE Joint Genome Institute"/>
            <person name="Gaskell J."/>
            <person name="Kersten P."/>
            <person name="Larrondo L.F."/>
            <person name="Canessa P."/>
            <person name="Martinez D."/>
            <person name="Hibbett D."/>
            <person name="Schmoll M."/>
            <person name="Kubicek C.P."/>
            <person name="Martinez A.T."/>
            <person name="Yadav J."/>
            <person name="Master E."/>
            <person name="Magnuson J.K."/>
            <person name="James T."/>
            <person name="Yaver D."/>
            <person name="Berka R."/>
            <person name="Labutti K."/>
            <person name="Lipzen A."/>
            <person name="Aerts A."/>
            <person name="Barry K."/>
            <person name="Henrissat B."/>
            <person name="Blanchette R."/>
            <person name="Grigoriev I."/>
            <person name="Cullen D."/>
        </authorList>
    </citation>
    <scope>NUCLEOTIDE SEQUENCE [LARGE SCALE GENOMIC DNA]</scope>
    <source>
        <strain evidence="9 10">MAD-698-R-SB12</strain>
    </source>
</reference>
<dbReference type="SUPFAM" id="SSF53187">
    <property type="entry name" value="Zn-dependent exopeptidases"/>
    <property type="match status" value="1"/>
</dbReference>
<evidence type="ECO:0000256" key="7">
    <source>
        <dbReference type="PIRSR" id="PIRSR037217-2"/>
    </source>
</evidence>
<dbReference type="Pfam" id="PF07687">
    <property type="entry name" value="M20_dimer"/>
    <property type="match status" value="1"/>
</dbReference>
<dbReference type="GO" id="GO:0051603">
    <property type="term" value="P:proteolysis involved in protein catabolic process"/>
    <property type="evidence" value="ECO:0007669"/>
    <property type="project" value="TreeGrafter"/>
</dbReference>
<dbReference type="InterPro" id="IPR011650">
    <property type="entry name" value="Peptidase_M20_dimer"/>
</dbReference>
<feature type="binding site" evidence="7">
    <location>
        <position position="135"/>
    </location>
    <ligand>
        <name>Zn(2+)</name>
        <dbReference type="ChEBI" id="CHEBI:29105"/>
        <label>2</label>
    </ligand>
</feature>
<dbReference type="AlphaFoldDB" id="A0A1X6MZR0"/>
<sequence>MVLFATASWYCCLIRESSHAPSRAALCPQTSPLVPQANAGVWSDVSKAFETDTFIDRAADLLGGAVRVPTEVYDEMGSISEDARWEVFASLHEYLVQAFPQIHTTLQLTKVNTHGLVYTWKGSDEVLKPLFLTAHQDVVPVNPDTYDQWVYPPFSGHYDGTYVWGRGSEDDKSGLVSLMTAVEVLLEHGFQPKRSVILAFGFDEETSGMQGALAISEFLLSKYGENAFAMLVDEGGGCMIEKQYGALFALPAIAEKGYMDIRIDVAAPGGHSSVPPAHTAIGMLAEILVQYEMHPFEVKLKRDSPMYHHAQCLATYAPELPGLLRDAVLESASSDKALRRAQDLLFEDGVFKALVGTTQAVDIIGGGVKSNALPENAMALINHRIATESSAASVREHATCIVKPVAEKLKLSLTAFGVSLTGAQDSPAHGVVTLSDAWDPALEPAPITPTGPDAAPFQLLAGTIKTAHQSRRSNTQLASSKDSEIHVIPSLGSGNTDTHYYWKLTPHIFRYSHYYSGAGPRASGMHTVNEACLAEGLVEMITFLTALILNADESDII</sequence>
<dbReference type="GO" id="GO:0004181">
    <property type="term" value="F:metallocarboxypeptidase activity"/>
    <property type="evidence" value="ECO:0007669"/>
    <property type="project" value="InterPro"/>
</dbReference>
<dbReference type="FunFam" id="3.40.630.10:FF:000027">
    <property type="entry name" value="N-fatty-acyl-amino acid synthase/hydrolase PM20D1"/>
    <property type="match status" value="1"/>
</dbReference>
<evidence type="ECO:0000256" key="3">
    <source>
        <dbReference type="ARBA" id="ARBA00022723"/>
    </source>
</evidence>